<proteinExistence type="predicted"/>
<dbReference type="GO" id="GO:0004519">
    <property type="term" value="F:endonuclease activity"/>
    <property type="evidence" value="ECO:0007669"/>
    <property type="project" value="UniProtKB-KW"/>
</dbReference>
<keyword evidence="3" id="KW-0255">Endonuclease</keyword>
<feature type="chain" id="PRO_5045080700" evidence="1">
    <location>
        <begin position="23"/>
        <end position="438"/>
    </location>
</feature>
<comment type="caution">
    <text evidence="3">The sequence shown here is derived from an EMBL/GenBank/DDBJ whole genome shotgun (WGS) entry which is preliminary data.</text>
</comment>
<evidence type="ECO:0000256" key="1">
    <source>
        <dbReference type="SAM" id="SignalP"/>
    </source>
</evidence>
<organism evidence="3 4">
    <name type="scientific">Ferrimonas gelatinilytica</name>
    <dbReference type="NCBI Taxonomy" id="1255257"/>
    <lineage>
        <taxon>Bacteria</taxon>
        <taxon>Pseudomonadati</taxon>
        <taxon>Pseudomonadota</taxon>
        <taxon>Gammaproteobacteria</taxon>
        <taxon>Alteromonadales</taxon>
        <taxon>Ferrimonadaceae</taxon>
        <taxon>Ferrimonas</taxon>
    </lineage>
</organism>
<feature type="domain" description="Endonuclease/exonuclease/phosphatase" evidence="2">
    <location>
        <begin position="57"/>
        <end position="403"/>
    </location>
</feature>
<keyword evidence="3" id="KW-0540">Nuclease</keyword>
<evidence type="ECO:0000259" key="2">
    <source>
        <dbReference type="Pfam" id="PF03372"/>
    </source>
</evidence>
<accession>A0ABP9SB02</accession>
<feature type="signal peptide" evidence="1">
    <location>
        <begin position="1"/>
        <end position="22"/>
    </location>
</feature>
<evidence type="ECO:0000313" key="3">
    <source>
        <dbReference type="EMBL" id="GAA5193041.1"/>
    </source>
</evidence>
<sequence>MPLKTFALALCALLLSACGGSSSPKKFTNTVRFATFHVEMAYDSSDGYFQLLAQTGATGADQDPRLANLASILQQTYQGDKPDVLLLTGISTKISEGGVPDETAIAQFEQNYLAQPQASDLSGLSYPYRYVAATNSGQFIPHDVNGDGKLALPEDAQGHGHFHGQNSFVLLSKYPLEPQQARTFRQFKWHQVEGVSKPLRDDGSEMDDAIWESLSVMDTNFVDIPLRLPDGRRISLLLTQLVDQQPAGDSRRSAWLQQRNGAQLNFIADYISDRKDGDYLLDDQGRRGGVNLGRPFVLMGNLNNDEDPFHLTVQTPWDDHFEVNSSAIRKVLSDSYLLGSNGRFNSDALTPASFGADEYALSVTSSHIHPQTWTSLSGMRFSYLLPHKMLHIADSGVFWPALGEKGSQWLYNEQDESDPALSSHERLVWVDINFGRSN</sequence>
<dbReference type="PROSITE" id="PS51257">
    <property type="entry name" value="PROKAR_LIPOPROTEIN"/>
    <property type="match status" value="1"/>
</dbReference>
<protein>
    <submittedName>
        <fullName evidence="3">Endonuclease/exonuclease/phosphatase family protein</fullName>
    </submittedName>
</protein>
<gene>
    <name evidence="3" type="ORF">GCM10025772_23580</name>
</gene>
<dbReference type="InterPro" id="IPR005135">
    <property type="entry name" value="Endo/exonuclease/phosphatase"/>
</dbReference>
<keyword evidence="1" id="KW-0732">Signal</keyword>
<dbReference type="EMBL" id="BAABLF010000014">
    <property type="protein sequence ID" value="GAA5193041.1"/>
    <property type="molecule type" value="Genomic_DNA"/>
</dbReference>
<dbReference type="Pfam" id="PF03372">
    <property type="entry name" value="Exo_endo_phos"/>
    <property type="match status" value="1"/>
</dbReference>
<keyword evidence="4" id="KW-1185">Reference proteome</keyword>
<reference evidence="4" key="1">
    <citation type="journal article" date="2019" name="Int. J. Syst. Evol. Microbiol.">
        <title>The Global Catalogue of Microorganisms (GCM) 10K type strain sequencing project: providing services to taxonomists for standard genome sequencing and annotation.</title>
        <authorList>
            <consortium name="The Broad Institute Genomics Platform"/>
            <consortium name="The Broad Institute Genome Sequencing Center for Infectious Disease"/>
            <person name="Wu L."/>
            <person name="Ma J."/>
        </authorList>
    </citation>
    <scope>NUCLEOTIDE SEQUENCE [LARGE SCALE GENOMIC DNA]</scope>
    <source>
        <strain evidence="4">JCM 18720</strain>
    </source>
</reference>
<dbReference type="RefSeq" id="WP_345317262.1">
    <property type="nucleotide sequence ID" value="NZ_BAABLF010000014.1"/>
</dbReference>
<evidence type="ECO:0000313" key="4">
    <source>
        <dbReference type="Proteomes" id="UP001501600"/>
    </source>
</evidence>
<name>A0ABP9SB02_9GAMM</name>
<dbReference type="Proteomes" id="UP001501600">
    <property type="component" value="Unassembled WGS sequence"/>
</dbReference>
<keyword evidence="3" id="KW-0378">Hydrolase</keyword>